<evidence type="ECO:0000259" key="3">
    <source>
        <dbReference type="Pfam" id="PF01558"/>
    </source>
</evidence>
<dbReference type="AlphaFoldDB" id="A0A497E4G7"/>
<comment type="caution">
    <text evidence="4">The sequence shown here is derived from an EMBL/GenBank/DDBJ whole genome shotgun (WGS) entry which is preliminary data.</text>
</comment>
<dbReference type="InterPro" id="IPR052554">
    <property type="entry name" value="2-oxoglutarate_synth_KorC"/>
</dbReference>
<proteinExistence type="predicted"/>
<reference evidence="4 5" key="1">
    <citation type="submission" date="2018-06" db="EMBL/GenBank/DDBJ databases">
        <title>Extensive metabolic versatility and redundancy in microbially diverse, dynamic hydrothermal sediments.</title>
        <authorList>
            <person name="Dombrowski N."/>
            <person name="Teske A."/>
            <person name="Baker B.J."/>
        </authorList>
    </citation>
    <scope>NUCLEOTIDE SEQUENCE [LARGE SCALE GENOMIC DNA]</scope>
    <source>
        <strain evidence="4">B47_G16</strain>
    </source>
</reference>
<dbReference type="NCBIfam" id="TIGR02175">
    <property type="entry name" value="PorC_KorC"/>
    <property type="match status" value="1"/>
</dbReference>
<keyword evidence="1" id="KW-0560">Oxidoreductase</keyword>
<dbReference type="InterPro" id="IPR019752">
    <property type="entry name" value="Pyrv/ketoisovalerate_OxRed_cat"/>
</dbReference>
<organism evidence="4 5">
    <name type="scientific">Aerophobetes bacterium</name>
    <dbReference type="NCBI Taxonomy" id="2030807"/>
    <lineage>
        <taxon>Bacteria</taxon>
        <taxon>Candidatus Aerophobota</taxon>
    </lineage>
</organism>
<dbReference type="PANTHER" id="PTHR42730:SF1">
    <property type="entry name" value="2-OXOGLUTARATE SYNTHASE SUBUNIT KORC"/>
    <property type="match status" value="1"/>
</dbReference>
<dbReference type="PANTHER" id="PTHR42730">
    <property type="entry name" value="2-OXOGLUTARATE SYNTHASE SUBUNIT KORC"/>
    <property type="match status" value="1"/>
</dbReference>
<evidence type="ECO:0000256" key="2">
    <source>
        <dbReference type="SAM" id="Phobius"/>
    </source>
</evidence>
<dbReference type="InterPro" id="IPR011894">
    <property type="entry name" value="PorC_KorC"/>
</dbReference>
<evidence type="ECO:0000313" key="4">
    <source>
        <dbReference type="EMBL" id="RLE09787.1"/>
    </source>
</evidence>
<dbReference type="InterPro" id="IPR002869">
    <property type="entry name" value="Pyrv_flavodox_OxRed_cen"/>
</dbReference>
<feature type="transmembrane region" description="Helical" evidence="2">
    <location>
        <begin position="6"/>
        <end position="27"/>
    </location>
</feature>
<accession>A0A497E4G7</accession>
<evidence type="ECO:0000313" key="5">
    <source>
        <dbReference type="Proteomes" id="UP000279422"/>
    </source>
</evidence>
<name>A0A497E4G7_UNCAE</name>
<dbReference type="SUPFAM" id="SSF53323">
    <property type="entry name" value="Pyruvate-ferredoxin oxidoreductase, PFOR, domain III"/>
    <property type="match status" value="1"/>
</dbReference>
<keyword evidence="2" id="KW-0472">Membrane</keyword>
<dbReference type="EMBL" id="QMPZ01000029">
    <property type="protein sequence ID" value="RLE09787.1"/>
    <property type="molecule type" value="Genomic_DNA"/>
</dbReference>
<keyword evidence="2" id="KW-1133">Transmembrane helix</keyword>
<gene>
    <name evidence="4" type="ORF">DRJ00_03285</name>
</gene>
<sequence length="181" mass="19612">MYEDLLIAGFGGQGIIFAGKLLAYAALREGKQVTYFPSYGAEMRGGTANCTVIISTSSIASPIISSPKNLIVMSQPSFLKFFPRVKEGGRVILNSSLVKEELKRDKVEVIEIPANDIAEGLGSSRVANMVILGAWAKVSGAVRVDTLVQSLKDVISKDKMDLLVLNERALREGERFVKPAH</sequence>
<protein>
    <submittedName>
        <fullName evidence="4">2-oxoacid:ferredoxin oxidoreductase subunit gamma</fullName>
    </submittedName>
</protein>
<evidence type="ECO:0000256" key="1">
    <source>
        <dbReference type="ARBA" id="ARBA00023002"/>
    </source>
</evidence>
<dbReference type="Pfam" id="PF01558">
    <property type="entry name" value="POR"/>
    <property type="match status" value="1"/>
</dbReference>
<feature type="domain" description="Pyruvate/ketoisovalerate oxidoreductase catalytic" evidence="3">
    <location>
        <begin position="11"/>
        <end position="173"/>
    </location>
</feature>
<dbReference type="Proteomes" id="UP000279422">
    <property type="component" value="Unassembled WGS sequence"/>
</dbReference>
<dbReference type="GO" id="GO:0016625">
    <property type="term" value="F:oxidoreductase activity, acting on the aldehyde or oxo group of donors, iron-sulfur protein as acceptor"/>
    <property type="evidence" value="ECO:0007669"/>
    <property type="project" value="InterPro"/>
</dbReference>
<dbReference type="Gene3D" id="3.40.920.10">
    <property type="entry name" value="Pyruvate-ferredoxin oxidoreductase, PFOR, domain III"/>
    <property type="match status" value="1"/>
</dbReference>
<keyword evidence="2" id="KW-0812">Transmembrane</keyword>